<evidence type="ECO:0000259" key="2">
    <source>
        <dbReference type="Pfam" id="PF12770"/>
    </source>
</evidence>
<reference evidence="3 4" key="1">
    <citation type="submission" date="2016-10" db="EMBL/GenBank/DDBJ databases">
        <authorList>
            <person name="de Groot N.N."/>
        </authorList>
    </citation>
    <scope>NUCLEOTIDE SEQUENCE [LARGE SCALE GENOMIC DNA]</scope>
    <source>
        <strain evidence="3 4">S5-249</strain>
    </source>
</reference>
<name>A0A1I6LKM9_9SPHN</name>
<sequence>MIRRSALLPAGLLSAGLPLLLAGCASASGGGGVLPDRIALGRDGTGEPCIANRNWKDPQLGGPFDRAYALTCRSVAASRPVGSVAAVLTREAKAEDAALCGAPGAVTFRGQPAEARRCFDKALGTQTVVVRFTRGGQTYRGSATPSVQGPMEAALAALAGLGVPADTGTAAPTSFQTTELAAAPGAGEAGGYDAGFDAQIALREGIVLNRQGQSVDASRVLNDALSRLPRGALPGTRAELALEAGLADSNIRFNDASDDHFALAKTLLDENPNVDRAPFLLQKLSVYRALDRLNRRDWTGALTALDVKLQPEGSLLQNSGLLADLNQAPQDSATASAVVGGPSTAELNQYVINAQRYWAASVAYLARGGTDAVAQSQAALDGARDNLVKLLGGRIDPASVLWLIAQVERQSGRLDARRAEVAGGDAVNAGYATAIAKFDCAVAALQATLPPSTAAGQCAVPLSDATRARLISTNAIASGPIAAETQMERAGLLRRAGAPTERVLADYNTAVDALIATSRSSGGTPTGIENYLDLLTEEAKANPSSDAAERFFRAVQAIGEPGIARQMSQLQSIVTSGGTTAARVRDRTELGRELSSLRYAITAEQDPARRTSLEQQRDAKQAQLDAIEAELGANSRLAQIDDRPVTVADIQGALQPGEIYLKLVEIRAREYGIVIGKDQVQVYPLAAPARDLKTIASVVRLSIRDEADRRIPVFRVRAANGLFNLIAGPARDQINAAKAIVVDPAGPLVTLPVGVLVTDTESVKAYEAAGATARNDYSKVAFLAAQADISNALSPRSFLISRKTAESTARNAFIGFGEHAPPPPVMVASRGPVSLGLGCPIEFTELARALRESEPISARRIAIAADALGVPNAPRVTGAAFTDTAVTSEQDLDQYQVLHFATHGLPEQQVGCTDIPPSLITSVGEGASDGFLSFSEIAGLRLNANLVVLAACQTSAGLSRELARQSGQEEAGKSLEGLVRAFLTANARAVLATYWKVSVEAESDALFKTFYETGRRKSIGDALRVAQGTLMKSPRYSHPYYWGAYFIVGDASKTMLSPTKG</sequence>
<keyword evidence="4" id="KW-1185">Reference proteome</keyword>
<keyword evidence="1" id="KW-0732">Signal</keyword>
<evidence type="ECO:0000256" key="1">
    <source>
        <dbReference type="SAM" id="SignalP"/>
    </source>
</evidence>
<evidence type="ECO:0000313" key="4">
    <source>
        <dbReference type="Proteomes" id="UP000198824"/>
    </source>
</evidence>
<dbReference type="OrthoDB" id="9787760at2"/>
<protein>
    <submittedName>
        <fullName evidence="3">CHAT domain-containing protein</fullName>
    </submittedName>
</protein>
<dbReference type="PROSITE" id="PS51257">
    <property type="entry name" value="PROKAR_LIPOPROTEIN"/>
    <property type="match status" value="1"/>
</dbReference>
<feature type="domain" description="CHAT" evidence="2">
    <location>
        <begin position="717"/>
        <end position="1050"/>
    </location>
</feature>
<dbReference type="Proteomes" id="UP000198824">
    <property type="component" value="Unassembled WGS sequence"/>
</dbReference>
<dbReference type="AlphaFoldDB" id="A0A1I6LKM9"/>
<feature type="signal peptide" evidence="1">
    <location>
        <begin position="1"/>
        <end position="27"/>
    </location>
</feature>
<dbReference type="Pfam" id="PF12770">
    <property type="entry name" value="CHAT"/>
    <property type="match status" value="1"/>
</dbReference>
<proteinExistence type="predicted"/>
<dbReference type="EMBL" id="FOZG01000002">
    <property type="protein sequence ID" value="SFS03938.1"/>
    <property type="molecule type" value="Genomic_DNA"/>
</dbReference>
<feature type="chain" id="PRO_5011734114" evidence="1">
    <location>
        <begin position="28"/>
        <end position="1061"/>
    </location>
</feature>
<dbReference type="RefSeq" id="WP_131819273.1">
    <property type="nucleotide sequence ID" value="NZ_FOZG01000002.1"/>
</dbReference>
<organism evidence="3 4">
    <name type="scientific">Sphingomonas jatrophae</name>
    <dbReference type="NCBI Taxonomy" id="1166337"/>
    <lineage>
        <taxon>Bacteria</taxon>
        <taxon>Pseudomonadati</taxon>
        <taxon>Pseudomonadota</taxon>
        <taxon>Alphaproteobacteria</taxon>
        <taxon>Sphingomonadales</taxon>
        <taxon>Sphingomonadaceae</taxon>
        <taxon>Sphingomonas</taxon>
    </lineage>
</organism>
<dbReference type="InterPro" id="IPR024983">
    <property type="entry name" value="CHAT_dom"/>
</dbReference>
<gene>
    <name evidence="3" type="ORF">SAMN05192580_2852</name>
</gene>
<dbReference type="STRING" id="1166337.SAMN05192580_2852"/>
<accession>A0A1I6LKM9</accession>
<evidence type="ECO:0000313" key="3">
    <source>
        <dbReference type="EMBL" id="SFS03938.1"/>
    </source>
</evidence>